<comment type="subcellular location">
    <subcellularLocation>
        <location evidence="1 8">Cell membrane</location>
        <topology evidence="1 8">Multi-pass membrane protein</topology>
    </subcellularLocation>
</comment>
<feature type="transmembrane region" description="Helical" evidence="8">
    <location>
        <begin position="6"/>
        <end position="33"/>
    </location>
</feature>
<reference evidence="9 10" key="1">
    <citation type="journal article" date="2014" name="Genome Announc.">
        <title>Draft Genome Sequence of Moraxella bovoculi Strain 237T (ATCC BAA-1259T) Isolated from a Calf with Infectious Bovine Keratoconjunctivitis.</title>
        <authorList>
            <person name="Calcutt M.J."/>
            <person name="Foecking M.F."/>
            <person name="Martin N.T."/>
            <person name="Mhlanga-Mutangadura T."/>
            <person name="Reilly T.J."/>
        </authorList>
    </citation>
    <scope>NUCLEOTIDE SEQUENCE [LARGE SCALE GENOMIC DNA]</scope>
    <source>
        <strain evidence="9 10">237</strain>
    </source>
</reference>
<evidence type="ECO:0000256" key="1">
    <source>
        <dbReference type="ARBA" id="ARBA00004651"/>
    </source>
</evidence>
<keyword evidence="6 8" id="KW-1133">Transmembrane helix</keyword>
<dbReference type="GO" id="GO:0005886">
    <property type="term" value="C:plasma membrane"/>
    <property type="evidence" value="ECO:0007669"/>
    <property type="project" value="UniProtKB-SubCell"/>
</dbReference>
<keyword evidence="4 8" id="KW-1003">Cell membrane</keyword>
<feature type="transmembrane region" description="Helical" evidence="8">
    <location>
        <begin position="173"/>
        <end position="194"/>
    </location>
</feature>
<dbReference type="Pfam" id="PF01925">
    <property type="entry name" value="TauE"/>
    <property type="match status" value="1"/>
</dbReference>
<evidence type="ECO:0000313" key="9">
    <source>
        <dbReference type="EMBL" id="KDN25065.1"/>
    </source>
</evidence>
<dbReference type="EMBL" id="AOMT01000023">
    <property type="protein sequence ID" value="KDN25065.1"/>
    <property type="molecule type" value="Genomic_DNA"/>
</dbReference>
<name>A0A066UD79_9GAMM</name>
<dbReference type="PANTHER" id="PTHR30269:SF32">
    <property type="entry name" value="MEMBRANE TRANSPORTER PROTEIN-RELATED"/>
    <property type="match status" value="1"/>
</dbReference>
<dbReference type="eggNOG" id="COG0730">
    <property type="taxonomic scope" value="Bacteria"/>
</dbReference>
<feature type="transmembrane region" description="Helical" evidence="8">
    <location>
        <begin position="45"/>
        <end position="64"/>
    </location>
</feature>
<dbReference type="AlphaFoldDB" id="A0A066UD79"/>
<dbReference type="RefSeq" id="WP_036365508.1">
    <property type="nucleotide sequence ID" value="NZ_AOMT01000023.1"/>
</dbReference>
<protein>
    <recommendedName>
        <fullName evidence="8">Probable membrane transporter protein</fullName>
    </recommendedName>
</protein>
<evidence type="ECO:0000256" key="6">
    <source>
        <dbReference type="ARBA" id="ARBA00022989"/>
    </source>
</evidence>
<dbReference type="InterPro" id="IPR052017">
    <property type="entry name" value="TSUP"/>
</dbReference>
<organism evidence="9 10">
    <name type="scientific">Moraxella bovoculi 237</name>
    <dbReference type="NCBI Taxonomy" id="743974"/>
    <lineage>
        <taxon>Bacteria</taxon>
        <taxon>Pseudomonadati</taxon>
        <taxon>Pseudomonadota</taxon>
        <taxon>Gammaproteobacteria</taxon>
        <taxon>Moraxellales</taxon>
        <taxon>Moraxellaceae</taxon>
        <taxon>Moraxella</taxon>
    </lineage>
</organism>
<dbReference type="OrthoDB" id="6656470at2"/>
<dbReference type="InterPro" id="IPR002781">
    <property type="entry name" value="TM_pro_TauE-like"/>
</dbReference>
<evidence type="ECO:0000256" key="5">
    <source>
        <dbReference type="ARBA" id="ARBA00022692"/>
    </source>
</evidence>
<feature type="transmembrane region" description="Helical" evidence="8">
    <location>
        <begin position="105"/>
        <end position="123"/>
    </location>
</feature>
<accession>A0A066UD79</accession>
<sequence length="258" mass="27706">MRALSLEIWIFALFLVASILHGIAGMGFPLVTIGALSSPFGLTDAIIIVLVPTAVLNLIAWISGQGSAWYNFTHYLKKYWALIVVSVIGSALGAYLLLVMNSAYLMLALSVAVLWYAITSLMGKKIVLPDTLGSLITIGFIAGVIGGATNAMSSVLLMYLLSMTDDKDTIIKVGNLCYFVNKLVQFVVLKDIIFTVPAQTWGVIGVLTALSVIGIIIGGRLGGYLPKDKFRLMILVILLLLGIKVGWQGASMLMTGQY</sequence>
<gene>
    <name evidence="9" type="ORF">MBO_05997</name>
</gene>
<dbReference type="PANTHER" id="PTHR30269">
    <property type="entry name" value="TRANSMEMBRANE PROTEIN YFCA"/>
    <property type="match status" value="1"/>
</dbReference>
<proteinExistence type="inferred from homology"/>
<evidence type="ECO:0000256" key="3">
    <source>
        <dbReference type="ARBA" id="ARBA00022448"/>
    </source>
</evidence>
<keyword evidence="7 8" id="KW-0472">Membrane</keyword>
<evidence type="ECO:0000256" key="4">
    <source>
        <dbReference type="ARBA" id="ARBA00022475"/>
    </source>
</evidence>
<evidence type="ECO:0000256" key="7">
    <source>
        <dbReference type="ARBA" id="ARBA00023136"/>
    </source>
</evidence>
<evidence type="ECO:0000256" key="8">
    <source>
        <dbReference type="RuleBase" id="RU363041"/>
    </source>
</evidence>
<keyword evidence="5 8" id="KW-0812">Transmembrane</keyword>
<feature type="transmembrane region" description="Helical" evidence="8">
    <location>
        <begin position="79"/>
        <end position="98"/>
    </location>
</feature>
<keyword evidence="3" id="KW-0813">Transport</keyword>
<feature type="transmembrane region" description="Helical" evidence="8">
    <location>
        <begin position="135"/>
        <end position="161"/>
    </location>
</feature>
<feature type="transmembrane region" description="Helical" evidence="8">
    <location>
        <begin position="230"/>
        <end position="250"/>
    </location>
</feature>
<comment type="similarity">
    <text evidence="2 8">Belongs to the 4-toluene sulfonate uptake permease (TSUP) (TC 2.A.102) family.</text>
</comment>
<evidence type="ECO:0000256" key="2">
    <source>
        <dbReference type="ARBA" id="ARBA00009142"/>
    </source>
</evidence>
<feature type="transmembrane region" description="Helical" evidence="8">
    <location>
        <begin position="200"/>
        <end position="218"/>
    </location>
</feature>
<dbReference type="Proteomes" id="UP000035860">
    <property type="component" value="Unassembled WGS sequence"/>
</dbReference>
<evidence type="ECO:0000313" key="10">
    <source>
        <dbReference type="Proteomes" id="UP000035860"/>
    </source>
</evidence>
<keyword evidence="10" id="KW-1185">Reference proteome</keyword>
<comment type="caution">
    <text evidence="9">The sequence shown here is derived from an EMBL/GenBank/DDBJ whole genome shotgun (WGS) entry which is preliminary data.</text>
</comment>